<dbReference type="GO" id="GO:0005634">
    <property type="term" value="C:nucleus"/>
    <property type="evidence" value="ECO:0007669"/>
    <property type="project" value="UniProtKB-SubCell"/>
</dbReference>
<feature type="compositionally biased region" description="Basic residues" evidence="6">
    <location>
        <begin position="115"/>
        <end position="124"/>
    </location>
</feature>
<feature type="compositionally biased region" description="Basic and acidic residues" evidence="6">
    <location>
        <begin position="231"/>
        <end position="241"/>
    </location>
</feature>
<keyword evidence="5" id="KW-0539">Nucleus</keyword>
<dbReference type="Gene3D" id="3.30.890.10">
    <property type="entry name" value="Methyl-cpg-binding Protein 2, Chain A"/>
    <property type="match status" value="1"/>
</dbReference>
<dbReference type="InterPro" id="IPR001739">
    <property type="entry name" value="Methyl_CpG_DNA-bd"/>
</dbReference>
<feature type="compositionally biased region" description="Acidic residues" evidence="6">
    <location>
        <begin position="130"/>
        <end position="140"/>
    </location>
</feature>
<dbReference type="Pfam" id="PF01429">
    <property type="entry name" value="MBD"/>
    <property type="match status" value="1"/>
</dbReference>
<feature type="compositionally biased region" description="Basic and acidic residues" evidence="6">
    <location>
        <begin position="146"/>
        <end position="172"/>
    </location>
</feature>
<dbReference type="SMART" id="SM00391">
    <property type="entry name" value="MBD"/>
    <property type="match status" value="1"/>
</dbReference>
<proteinExistence type="evidence at protein level"/>
<name>A0A804P9I2_MAIZE</name>
<feature type="compositionally biased region" description="Polar residues" evidence="6">
    <location>
        <begin position="307"/>
        <end position="316"/>
    </location>
</feature>
<feature type="compositionally biased region" description="Polar residues" evidence="6">
    <location>
        <begin position="212"/>
        <end position="223"/>
    </location>
</feature>
<evidence type="ECO:0000259" key="7">
    <source>
        <dbReference type="PROSITE" id="PS50982"/>
    </source>
</evidence>
<dbReference type="PANTHER" id="PTHR33729:SF6">
    <property type="entry name" value="METHYL-CPG-BINDING DOMAIN-CONTAINING PROTEIN 11"/>
    <property type="match status" value="1"/>
</dbReference>
<protein>
    <recommendedName>
        <fullName evidence="7">MBD domain-containing protein</fullName>
    </recommendedName>
</protein>
<evidence type="ECO:0000313" key="8">
    <source>
        <dbReference type="EnsemblPlants" id="Zm00001eb218530_P004"/>
    </source>
</evidence>
<dbReference type="PANTHER" id="PTHR33729">
    <property type="entry name" value="METHYL-CPG BINDING DOMAIN CONTAINING PROTEIN, EXPRESSED"/>
    <property type="match status" value="1"/>
</dbReference>
<feature type="compositionally biased region" description="Basic and acidic residues" evidence="6">
    <location>
        <begin position="184"/>
        <end position="203"/>
    </location>
</feature>
<organism evidence="8 9">
    <name type="scientific">Zea mays</name>
    <name type="common">Maize</name>
    <dbReference type="NCBI Taxonomy" id="4577"/>
    <lineage>
        <taxon>Eukaryota</taxon>
        <taxon>Viridiplantae</taxon>
        <taxon>Streptophyta</taxon>
        <taxon>Embryophyta</taxon>
        <taxon>Tracheophyta</taxon>
        <taxon>Spermatophyta</taxon>
        <taxon>Magnoliopsida</taxon>
        <taxon>Liliopsida</taxon>
        <taxon>Poales</taxon>
        <taxon>Poaceae</taxon>
        <taxon>PACMAD clade</taxon>
        <taxon>Panicoideae</taxon>
        <taxon>Andropogonodae</taxon>
        <taxon>Andropogoneae</taxon>
        <taxon>Tripsacinae</taxon>
        <taxon>Zea</taxon>
    </lineage>
</organism>
<evidence type="ECO:0000313" key="9">
    <source>
        <dbReference type="Proteomes" id="UP000007305"/>
    </source>
</evidence>
<keyword evidence="3" id="KW-0238">DNA-binding</keyword>
<keyword evidence="2" id="KW-0805">Transcription regulation</keyword>
<dbReference type="PROSITE" id="PS50982">
    <property type="entry name" value="MBD"/>
    <property type="match status" value="1"/>
</dbReference>
<reference evidence="8" key="3">
    <citation type="submission" date="2021-05" db="UniProtKB">
        <authorList>
            <consortium name="EnsemblPlants"/>
        </authorList>
    </citation>
    <scope>IDENTIFICATION</scope>
    <source>
        <strain evidence="8">cv. B73</strain>
    </source>
</reference>
<evidence type="ECO:0000256" key="3">
    <source>
        <dbReference type="ARBA" id="ARBA00023125"/>
    </source>
</evidence>
<dbReference type="InterPro" id="IPR039622">
    <property type="entry name" value="MBD10/11"/>
</dbReference>
<feature type="compositionally biased region" description="Basic and acidic residues" evidence="6">
    <location>
        <begin position="91"/>
        <end position="114"/>
    </location>
</feature>
<keyword evidence="4" id="KW-0804">Transcription</keyword>
<accession>A0A804P9I2</accession>
<comment type="subcellular location">
    <subcellularLocation>
        <location evidence="1">Nucleus</location>
    </subcellularLocation>
</comment>
<dbReference type="GO" id="GO:0003677">
    <property type="term" value="F:DNA binding"/>
    <property type="evidence" value="ECO:0007669"/>
    <property type="project" value="UniProtKB-KW"/>
</dbReference>
<dbReference type="InterPro" id="IPR016177">
    <property type="entry name" value="DNA-bd_dom_sf"/>
</dbReference>
<keyword evidence="10" id="KW-1267">Proteomics identification</keyword>
<reference evidence="8" key="2">
    <citation type="submission" date="2019-07" db="EMBL/GenBank/DDBJ databases">
        <authorList>
            <person name="Seetharam A."/>
            <person name="Woodhouse M."/>
            <person name="Cannon E."/>
        </authorList>
    </citation>
    <scope>NUCLEOTIDE SEQUENCE [LARGE SCALE GENOMIC DNA]</scope>
    <source>
        <strain evidence="8">cv. B73</strain>
    </source>
</reference>
<evidence type="ECO:0000256" key="1">
    <source>
        <dbReference type="ARBA" id="ARBA00004123"/>
    </source>
</evidence>
<dbReference type="AlphaFoldDB" id="A0A804P9I2"/>
<dbReference type="CDD" id="cd01396">
    <property type="entry name" value="MeCP2_MBD"/>
    <property type="match status" value="1"/>
</dbReference>
<dbReference type="Proteomes" id="UP000007305">
    <property type="component" value="Chromosome 5"/>
</dbReference>
<dbReference type="Gramene" id="Zm00001eb218530_T004">
    <property type="protein sequence ID" value="Zm00001eb218530_P004"/>
    <property type="gene ID" value="Zm00001eb218530"/>
</dbReference>
<evidence type="ECO:0000256" key="4">
    <source>
        <dbReference type="ARBA" id="ARBA00023163"/>
    </source>
</evidence>
<feature type="domain" description="MBD" evidence="7">
    <location>
        <begin position="21"/>
        <end position="91"/>
    </location>
</feature>
<sequence>MATREEHVAAPAPAVEETPEKKQASTTELPAPSGWTKKLAPTRGGRGGRFEVIFVSPTGEEIKSKRQLTQYLKAHPGGPASSEFDWGTSDTPRRSARLSEKVKATESPEGEKTPKRARSSSKRGKKEEKVDAEDANEAGEDGAAAEGKDAENVEMKDAAEKTEEVEDKKEEAPTVDAAENTVEGDDKKEEEPPAEKKTVEKEVVPAVDAAENTEQSTGGQAQPNDVAAPESENKGDGKPAESESAPLAFVDDAAPLVIVGEEKTEDSQAAESAVPSLASSEGEKKENGGATEPAAPPPADAEKGAENSGQVNTAPQEPTAANCDKGQIQPGASAVRCT</sequence>
<keyword evidence="9" id="KW-1185">Reference proteome</keyword>
<evidence type="ECO:0000256" key="2">
    <source>
        <dbReference type="ARBA" id="ARBA00023015"/>
    </source>
</evidence>
<evidence type="ECO:0000256" key="5">
    <source>
        <dbReference type="ARBA" id="ARBA00023242"/>
    </source>
</evidence>
<dbReference type="EnsemblPlants" id="Zm00001eb218530_T004">
    <property type="protein sequence ID" value="Zm00001eb218530_P004"/>
    <property type="gene ID" value="Zm00001eb218530"/>
</dbReference>
<evidence type="ECO:0007829" key="10">
    <source>
        <dbReference type="PeptideAtlas" id="A0A804P9I2"/>
    </source>
</evidence>
<reference evidence="9" key="1">
    <citation type="journal article" date="2009" name="Science">
        <title>The B73 maize genome: complexity, diversity, and dynamics.</title>
        <authorList>
            <person name="Schnable P.S."/>
            <person name="Ware D."/>
            <person name="Fulton R.S."/>
            <person name="Stein J.C."/>
            <person name="Wei F."/>
            <person name="Pasternak S."/>
            <person name="Liang C."/>
            <person name="Zhang J."/>
            <person name="Fulton L."/>
            <person name="Graves T.A."/>
            <person name="Minx P."/>
            <person name="Reily A.D."/>
            <person name="Courtney L."/>
            <person name="Kruchowski S.S."/>
            <person name="Tomlinson C."/>
            <person name="Strong C."/>
            <person name="Delehaunty K."/>
            <person name="Fronick C."/>
            <person name="Courtney B."/>
            <person name="Rock S.M."/>
            <person name="Belter E."/>
            <person name="Du F."/>
            <person name="Kim K."/>
            <person name="Abbott R.M."/>
            <person name="Cotton M."/>
            <person name="Levy A."/>
            <person name="Marchetto P."/>
            <person name="Ochoa K."/>
            <person name="Jackson S.M."/>
            <person name="Gillam B."/>
            <person name="Chen W."/>
            <person name="Yan L."/>
            <person name="Higginbotham J."/>
            <person name="Cardenas M."/>
            <person name="Waligorski J."/>
            <person name="Applebaum E."/>
            <person name="Phelps L."/>
            <person name="Falcone J."/>
            <person name="Kanchi K."/>
            <person name="Thane T."/>
            <person name="Scimone A."/>
            <person name="Thane N."/>
            <person name="Henke J."/>
            <person name="Wang T."/>
            <person name="Ruppert J."/>
            <person name="Shah N."/>
            <person name="Rotter K."/>
            <person name="Hodges J."/>
            <person name="Ingenthron E."/>
            <person name="Cordes M."/>
            <person name="Kohlberg S."/>
            <person name="Sgro J."/>
            <person name="Delgado B."/>
            <person name="Mead K."/>
            <person name="Chinwalla A."/>
            <person name="Leonard S."/>
            <person name="Crouse K."/>
            <person name="Collura K."/>
            <person name="Kudrna D."/>
            <person name="Currie J."/>
            <person name="He R."/>
            <person name="Angelova A."/>
            <person name="Rajasekar S."/>
            <person name="Mueller T."/>
            <person name="Lomeli R."/>
            <person name="Scara G."/>
            <person name="Ko A."/>
            <person name="Delaney K."/>
            <person name="Wissotski M."/>
            <person name="Lopez G."/>
            <person name="Campos D."/>
            <person name="Braidotti M."/>
            <person name="Ashley E."/>
            <person name="Golser W."/>
            <person name="Kim H."/>
            <person name="Lee S."/>
            <person name="Lin J."/>
            <person name="Dujmic Z."/>
            <person name="Kim W."/>
            <person name="Talag J."/>
            <person name="Zuccolo A."/>
            <person name="Fan C."/>
            <person name="Sebastian A."/>
            <person name="Kramer M."/>
            <person name="Spiegel L."/>
            <person name="Nascimento L."/>
            <person name="Zutavern T."/>
            <person name="Miller B."/>
            <person name="Ambroise C."/>
            <person name="Muller S."/>
            <person name="Spooner W."/>
            <person name="Narechania A."/>
            <person name="Ren L."/>
            <person name="Wei S."/>
            <person name="Kumari S."/>
            <person name="Faga B."/>
            <person name="Levy M.J."/>
            <person name="McMahan L."/>
            <person name="Van Buren P."/>
            <person name="Vaughn M.W."/>
            <person name="Ying K."/>
            <person name="Yeh C.-T."/>
            <person name="Emrich S.J."/>
            <person name="Jia Y."/>
            <person name="Kalyanaraman A."/>
            <person name="Hsia A.-P."/>
            <person name="Barbazuk W.B."/>
            <person name="Baucom R.S."/>
            <person name="Brutnell T.P."/>
            <person name="Carpita N.C."/>
            <person name="Chaparro C."/>
            <person name="Chia J.-M."/>
            <person name="Deragon J.-M."/>
            <person name="Estill J.C."/>
            <person name="Fu Y."/>
            <person name="Jeddeloh J.A."/>
            <person name="Han Y."/>
            <person name="Lee H."/>
            <person name="Li P."/>
            <person name="Lisch D.R."/>
            <person name="Liu S."/>
            <person name="Liu Z."/>
            <person name="Nagel D.H."/>
            <person name="McCann M.C."/>
            <person name="SanMiguel P."/>
            <person name="Myers A.M."/>
            <person name="Nettleton D."/>
            <person name="Nguyen J."/>
            <person name="Penning B.W."/>
            <person name="Ponnala L."/>
            <person name="Schneider K.L."/>
            <person name="Schwartz D.C."/>
            <person name="Sharma A."/>
            <person name="Soderlund C."/>
            <person name="Springer N.M."/>
            <person name="Sun Q."/>
            <person name="Wang H."/>
            <person name="Waterman M."/>
            <person name="Westerman R."/>
            <person name="Wolfgruber T.K."/>
            <person name="Yang L."/>
            <person name="Yu Y."/>
            <person name="Zhang L."/>
            <person name="Zhou S."/>
            <person name="Zhu Q."/>
            <person name="Bennetzen J.L."/>
            <person name="Dawe R.K."/>
            <person name="Jiang J."/>
            <person name="Jiang N."/>
            <person name="Presting G.G."/>
            <person name="Wessler S.R."/>
            <person name="Aluru S."/>
            <person name="Martienssen R.A."/>
            <person name="Clifton S.W."/>
            <person name="McCombie W.R."/>
            <person name="Wing R.A."/>
            <person name="Wilson R.K."/>
        </authorList>
    </citation>
    <scope>NUCLEOTIDE SEQUENCE [LARGE SCALE GENOMIC DNA]</scope>
    <source>
        <strain evidence="9">cv. B73</strain>
    </source>
</reference>
<evidence type="ECO:0000256" key="6">
    <source>
        <dbReference type="SAM" id="MobiDB-lite"/>
    </source>
</evidence>
<dbReference type="SUPFAM" id="SSF54171">
    <property type="entry name" value="DNA-binding domain"/>
    <property type="match status" value="1"/>
</dbReference>
<feature type="region of interest" description="Disordered" evidence="6">
    <location>
        <begin position="1"/>
        <end position="338"/>
    </location>
</feature>